<gene>
    <name evidence="1" type="ORF">HAX54_045808</name>
</gene>
<organism evidence="1 2">
    <name type="scientific">Datura stramonium</name>
    <name type="common">Jimsonweed</name>
    <name type="synonym">Common thornapple</name>
    <dbReference type="NCBI Taxonomy" id="4076"/>
    <lineage>
        <taxon>Eukaryota</taxon>
        <taxon>Viridiplantae</taxon>
        <taxon>Streptophyta</taxon>
        <taxon>Embryophyta</taxon>
        <taxon>Tracheophyta</taxon>
        <taxon>Spermatophyta</taxon>
        <taxon>Magnoliopsida</taxon>
        <taxon>eudicotyledons</taxon>
        <taxon>Gunneridae</taxon>
        <taxon>Pentapetalae</taxon>
        <taxon>asterids</taxon>
        <taxon>lamiids</taxon>
        <taxon>Solanales</taxon>
        <taxon>Solanaceae</taxon>
        <taxon>Solanoideae</taxon>
        <taxon>Datureae</taxon>
        <taxon>Datura</taxon>
    </lineage>
</organism>
<keyword evidence="2" id="KW-1185">Reference proteome</keyword>
<evidence type="ECO:0000313" key="2">
    <source>
        <dbReference type="Proteomes" id="UP000823775"/>
    </source>
</evidence>
<sequence>MKIAWINGDARQGQASCPLPNIVPLSRENMVEDHRKVEEEGVTFGMFEEELALLLLSWLINGCSTRRVDLRKVIVTVELKFTTRLKVCAACQSVHLTCINFIGF</sequence>
<reference evidence="1 2" key="1">
    <citation type="journal article" date="2021" name="BMC Genomics">
        <title>Datura genome reveals duplications of psychoactive alkaloid biosynthetic genes and high mutation rate following tissue culture.</title>
        <authorList>
            <person name="Rajewski A."/>
            <person name="Carter-House D."/>
            <person name="Stajich J."/>
            <person name="Litt A."/>
        </authorList>
    </citation>
    <scope>NUCLEOTIDE SEQUENCE [LARGE SCALE GENOMIC DNA]</scope>
    <source>
        <strain evidence="1">AR-01</strain>
    </source>
</reference>
<name>A0ABS8SQZ2_DATST</name>
<proteinExistence type="predicted"/>
<dbReference type="Proteomes" id="UP000823775">
    <property type="component" value="Unassembled WGS sequence"/>
</dbReference>
<protein>
    <submittedName>
        <fullName evidence="1">Uncharacterized protein</fullName>
    </submittedName>
</protein>
<comment type="caution">
    <text evidence="1">The sequence shown here is derived from an EMBL/GenBank/DDBJ whole genome shotgun (WGS) entry which is preliminary data.</text>
</comment>
<accession>A0ABS8SQZ2</accession>
<dbReference type="EMBL" id="JACEIK010000715">
    <property type="protein sequence ID" value="MCD7461281.1"/>
    <property type="molecule type" value="Genomic_DNA"/>
</dbReference>
<evidence type="ECO:0000313" key="1">
    <source>
        <dbReference type="EMBL" id="MCD7461281.1"/>
    </source>
</evidence>